<sequence>MPKREPKNVETAYGLDIVVQGENPTIDIVAIHGLNGHREKTWRAKNGVNWLRDFVPNVLPNARVLSWGYAARTHGAPSLDKTYLYDHGGTRRPIIFIAHSLGGIILKSALFHAATASPGSHPEHRSIKLSTYGIIFLGTPHQGASGAKLGQVVANVASLFVEADDRLLKRLEPDSEWLQQQQQQYATIGADFVTKLCYEEYPTPTALGHEIMVVPKQSAVVPELAAAETVVIHANHKNMVKYASKEDENFGIVSKMLQSMAQNAASVVLENWEIEARMNAGTVTYKTQSLNMPLT</sequence>
<organism evidence="1 2">
    <name type="scientific">Lecanicillium saksenae</name>
    <dbReference type="NCBI Taxonomy" id="468837"/>
    <lineage>
        <taxon>Eukaryota</taxon>
        <taxon>Fungi</taxon>
        <taxon>Dikarya</taxon>
        <taxon>Ascomycota</taxon>
        <taxon>Pezizomycotina</taxon>
        <taxon>Sordariomycetes</taxon>
        <taxon>Hypocreomycetidae</taxon>
        <taxon>Hypocreales</taxon>
        <taxon>Cordycipitaceae</taxon>
        <taxon>Lecanicillium</taxon>
    </lineage>
</organism>
<proteinExistence type="predicted"/>
<comment type="caution">
    <text evidence="1">The sequence shown here is derived from an EMBL/GenBank/DDBJ whole genome shotgun (WGS) entry which is preliminary data.</text>
</comment>
<keyword evidence="2" id="KW-1185">Reference proteome</keyword>
<gene>
    <name evidence="1" type="ORF">NLG97_g11025</name>
</gene>
<dbReference type="Proteomes" id="UP001148737">
    <property type="component" value="Unassembled WGS sequence"/>
</dbReference>
<accession>A0ACC1QD91</accession>
<evidence type="ECO:0000313" key="2">
    <source>
        <dbReference type="Proteomes" id="UP001148737"/>
    </source>
</evidence>
<reference evidence="1" key="1">
    <citation type="submission" date="2022-07" db="EMBL/GenBank/DDBJ databases">
        <title>Genome Sequence of Lecanicillium saksenae.</title>
        <authorList>
            <person name="Buettner E."/>
        </authorList>
    </citation>
    <scope>NUCLEOTIDE SEQUENCE</scope>
    <source>
        <strain evidence="1">VT-O1</strain>
    </source>
</reference>
<name>A0ACC1QD91_9HYPO</name>
<dbReference type="EMBL" id="JANAKD010003165">
    <property type="protein sequence ID" value="KAJ3472394.1"/>
    <property type="molecule type" value="Genomic_DNA"/>
</dbReference>
<evidence type="ECO:0000313" key="1">
    <source>
        <dbReference type="EMBL" id="KAJ3472394.1"/>
    </source>
</evidence>
<protein>
    <submittedName>
        <fullName evidence="1">Uncharacterized protein</fullName>
    </submittedName>
</protein>